<name>A0ABU7BCK1_9TELE</name>
<organism evidence="2 3">
    <name type="scientific">Ataeniobius toweri</name>
    <dbReference type="NCBI Taxonomy" id="208326"/>
    <lineage>
        <taxon>Eukaryota</taxon>
        <taxon>Metazoa</taxon>
        <taxon>Chordata</taxon>
        <taxon>Craniata</taxon>
        <taxon>Vertebrata</taxon>
        <taxon>Euteleostomi</taxon>
        <taxon>Actinopterygii</taxon>
        <taxon>Neopterygii</taxon>
        <taxon>Teleostei</taxon>
        <taxon>Neoteleostei</taxon>
        <taxon>Acanthomorphata</taxon>
        <taxon>Ovalentaria</taxon>
        <taxon>Atherinomorphae</taxon>
        <taxon>Cyprinodontiformes</taxon>
        <taxon>Goodeidae</taxon>
        <taxon>Ataeniobius</taxon>
    </lineage>
</organism>
<evidence type="ECO:0000313" key="2">
    <source>
        <dbReference type="EMBL" id="MED6247711.1"/>
    </source>
</evidence>
<gene>
    <name evidence="2" type="ORF">ATANTOWER_014251</name>
</gene>
<evidence type="ECO:0000256" key="1">
    <source>
        <dbReference type="SAM" id="MobiDB-lite"/>
    </source>
</evidence>
<protein>
    <submittedName>
        <fullName evidence="2">Uncharacterized protein</fullName>
    </submittedName>
</protein>
<feature type="compositionally biased region" description="Basic and acidic residues" evidence="1">
    <location>
        <begin position="1"/>
        <end position="11"/>
    </location>
</feature>
<dbReference type="EMBL" id="JAHUTI010049471">
    <property type="protein sequence ID" value="MED6247711.1"/>
    <property type="molecule type" value="Genomic_DNA"/>
</dbReference>
<sequence>MFRQPSEREMLELSSPSVSDPLHPSTDCRQRTSALRDAVNKFDTMLKSSETSCIQPWCLQVLLGQISLVTHKCFDFASYLTVPEFNEL</sequence>
<dbReference type="Proteomes" id="UP001345963">
    <property type="component" value="Unassembled WGS sequence"/>
</dbReference>
<feature type="region of interest" description="Disordered" evidence="1">
    <location>
        <begin position="1"/>
        <end position="27"/>
    </location>
</feature>
<keyword evidence="3" id="KW-1185">Reference proteome</keyword>
<reference evidence="2 3" key="1">
    <citation type="submission" date="2021-07" db="EMBL/GenBank/DDBJ databases">
        <authorList>
            <person name="Palmer J.M."/>
        </authorList>
    </citation>
    <scope>NUCLEOTIDE SEQUENCE [LARGE SCALE GENOMIC DNA]</scope>
    <source>
        <strain evidence="2 3">AT_MEX2019</strain>
        <tissue evidence="2">Muscle</tissue>
    </source>
</reference>
<comment type="caution">
    <text evidence="2">The sequence shown here is derived from an EMBL/GenBank/DDBJ whole genome shotgun (WGS) entry which is preliminary data.</text>
</comment>
<evidence type="ECO:0000313" key="3">
    <source>
        <dbReference type="Proteomes" id="UP001345963"/>
    </source>
</evidence>
<accession>A0ABU7BCK1</accession>
<proteinExistence type="predicted"/>